<name>A0ABU1D5B1_9BURK</name>
<comment type="caution">
    <text evidence="1">The sequence shown here is derived from an EMBL/GenBank/DDBJ whole genome shotgun (WGS) entry which is preliminary data.</text>
</comment>
<proteinExistence type="predicted"/>
<reference evidence="1 2" key="1">
    <citation type="submission" date="2023-08" db="EMBL/GenBank/DDBJ databases">
        <title>Alcaligenaceae gen. nov., a novel taxon isolated from the sludge of Yixing Pesticide Factory.</title>
        <authorList>
            <person name="Ruan L."/>
        </authorList>
    </citation>
    <scope>NUCLEOTIDE SEQUENCE [LARGE SCALE GENOMIC DNA]</scope>
    <source>
        <strain evidence="1 2">LG-2</strain>
    </source>
</reference>
<accession>A0ABU1D5B1</accession>
<evidence type="ECO:0000313" key="1">
    <source>
        <dbReference type="EMBL" id="MDR4125556.1"/>
    </source>
</evidence>
<gene>
    <name evidence="1" type="ORF">Q8947_06115</name>
</gene>
<dbReference type="Proteomes" id="UP001232156">
    <property type="component" value="Unassembled WGS sequence"/>
</dbReference>
<evidence type="ECO:0000313" key="2">
    <source>
        <dbReference type="Proteomes" id="UP001232156"/>
    </source>
</evidence>
<keyword evidence="2" id="KW-1185">Reference proteome</keyword>
<organism evidence="1 2">
    <name type="scientific">Yanghanlia caeni</name>
    <dbReference type="NCBI Taxonomy" id="3064283"/>
    <lineage>
        <taxon>Bacteria</taxon>
        <taxon>Pseudomonadati</taxon>
        <taxon>Pseudomonadota</taxon>
        <taxon>Betaproteobacteria</taxon>
        <taxon>Burkholderiales</taxon>
        <taxon>Alcaligenaceae</taxon>
        <taxon>Yanghanlia</taxon>
    </lineage>
</organism>
<protein>
    <submittedName>
        <fullName evidence="1">Uncharacterized protein</fullName>
    </submittedName>
</protein>
<dbReference type="EMBL" id="JAUZQE010000010">
    <property type="protein sequence ID" value="MDR4125556.1"/>
    <property type="molecule type" value="Genomic_DNA"/>
</dbReference>
<dbReference type="RefSeq" id="WP_347286746.1">
    <property type="nucleotide sequence ID" value="NZ_JAUZQE010000010.1"/>
</dbReference>
<sequence length="190" mass="20978">MHSMPIAMQIELGFGGDQRVNAVVTHIHRKDATMTTANHTPIRARFARKPCDLDEVLHNTDPSALFEPIEIAWRKALTEAEYDAFANTLLEDRDWLAGLGGHANGRRRVVAVSAPGRTTVFVDPSGSRYGRYVGIAEATPVTDDDQAGAIGWLIDNRRPEVSREQAIRTLRRALSGDPAALRILDRLADQ</sequence>